<dbReference type="EMBL" id="OBEN01000001">
    <property type="protein sequence ID" value="SNZ11365.1"/>
    <property type="molecule type" value="Genomic_DNA"/>
</dbReference>
<organism evidence="1 2">
    <name type="scientific">Hydrogenobacter hydrogenophilus</name>
    <dbReference type="NCBI Taxonomy" id="35835"/>
    <lineage>
        <taxon>Bacteria</taxon>
        <taxon>Pseudomonadati</taxon>
        <taxon>Aquificota</taxon>
        <taxon>Aquificia</taxon>
        <taxon>Aquificales</taxon>
        <taxon>Aquificaceae</taxon>
        <taxon>Hydrogenobacter</taxon>
    </lineage>
</organism>
<evidence type="ECO:0000313" key="1">
    <source>
        <dbReference type="EMBL" id="SNZ11365.1"/>
    </source>
</evidence>
<dbReference type="AlphaFoldDB" id="A0A285NPH3"/>
<dbReference type="Proteomes" id="UP000218627">
    <property type="component" value="Unassembled WGS sequence"/>
</dbReference>
<reference evidence="2" key="1">
    <citation type="submission" date="2017-09" db="EMBL/GenBank/DDBJ databases">
        <authorList>
            <person name="Varghese N."/>
            <person name="Submissions S."/>
        </authorList>
    </citation>
    <scope>NUCLEOTIDE SEQUENCE [LARGE SCALE GENOMIC DNA]</scope>
    <source>
        <strain evidence="2">DSM 2913</strain>
    </source>
</reference>
<proteinExistence type="predicted"/>
<accession>A0A285NPH3</accession>
<protein>
    <submittedName>
        <fullName evidence="1">Uncharacterized protein</fullName>
    </submittedName>
</protein>
<dbReference type="RefSeq" id="WP_096600211.1">
    <property type="nucleotide sequence ID" value="NZ_OBEN01000001.1"/>
</dbReference>
<name>A0A285NPH3_9AQUI</name>
<sequence length="82" mass="9727">MTKLQKVGVCLIAFLGVSYAQEKDCNTNPLKEHKWCEYAWVICKNLVTYRLEKIRECIEKSQNYEEGSACFEKSWIENFLQR</sequence>
<gene>
    <name evidence="1" type="ORF">SAMN06265353_0220</name>
</gene>
<evidence type="ECO:0000313" key="2">
    <source>
        <dbReference type="Proteomes" id="UP000218627"/>
    </source>
</evidence>
<keyword evidence="2" id="KW-1185">Reference proteome</keyword>
<dbReference type="OrthoDB" id="9901518at2"/>